<organism evidence="12 13">
    <name type="scientific">Periweissella fabalis</name>
    <dbReference type="NCBI Taxonomy" id="1070421"/>
    <lineage>
        <taxon>Bacteria</taxon>
        <taxon>Bacillati</taxon>
        <taxon>Bacillota</taxon>
        <taxon>Bacilli</taxon>
        <taxon>Lactobacillales</taxon>
        <taxon>Lactobacillaceae</taxon>
        <taxon>Periweissella</taxon>
    </lineage>
</organism>
<dbReference type="GO" id="GO:0005737">
    <property type="term" value="C:cytoplasm"/>
    <property type="evidence" value="ECO:0007669"/>
    <property type="project" value="UniProtKB-SubCell"/>
</dbReference>
<comment type="similarity">
    <text evidence="9">In the C-terminal section; belongs to the helicase family. RecG subfamily.</text>
</comment>
<dbReference type="HAMAP" id="MF_00969">
    <property type="entry name" value="TRCF"/>
    <property type="match status" value="1"/>
</dbReference>
<keyword evidence="5" id="KW-0347">Helicase</keyword>
<dbReference type="Gene3D" id="3.40.50.300">
    <property type="entry name" value="P-loop containing nucleotide triphosphate hydrolases"/>
    <property type="match status" value="2"/>
</dbReference>
<dbReference type="Gene3D" id="3.40.50.11180">
    <property type="match status" value="1"/>
</dbReference>
<dbReference type="InterPro" id="IPR004576">
    <property type="entry name" value="Mfd"/>
</dbReference>
<name>A0A7X6S398_9LACO</name>
<dbReference type="InterPro" id="IPR041471">
    <property type="entry name" value="UvrB_inter"/>
</dbReference>
<dbReference type="InterPro" id="IPR011545">
    <property type="entry name" value="DEAD/DEAH_box_helicase_dom"/>
</dbReference>
<dbReference type="SMART" id="SM01058">
    <property type="entry name" value="CarD_TRCF"/>
    <property type="match status" value="1"/>
</dbReference>
<keyword evidence="2 9" id="KW-0547">Nucleotide-binding</keyword>
<dbReference type="GO" id="GO:0003678">
    <property type="term" value="F:DNA helicase activity"/>
    <property type="evidence" value="ECO:0007669"/>
    <property type="project" value="TreeGrafter"/>
</dbReference>
<evidence type="ECO:0000256" key="2">
    <source>
        <dbReference type="ARBA" id="ARBA00022741"/>
    </source>
</evidence>
<dbReference type="PROSITE" id="PS51192">
    <property type="entry name" value="HELICASE_ATP_BIND_1"/>
    <property type="match status" value="1"/>
</dbReference>
<evidence type="ECO:0000259" key="10">
    <source>
        <dbReference type="PROSITE" id="PS51192"/>
    </source>
</evidence>
<dbReference type="InterPro" id="IPR003711">
    <property type="entry name" value="CarD-like/TRCF_RID"/>
</dbReference>
<dbReference type="EMBL" id="JAAXPN010000006">
    <property type="protein sequence ID" value="NKZ24378.1"/>
    <property type="molecule type" value="Genomic_DNA"/>
</dbReference>
<dbReference type="Pfam" id="PF00270">
    <property type="entry name" value="DEAD"/>
    <property type="match status" value="1"/>
</dbReference>
<evidence type="ECO:0000313" key="12">
    <source>
        <dbReference type="EMBL" id="NKZ24378.1"/>
    </source>
</evidence>
<dbReference type="PANTHER" id="PTHR47964:SF1">
    <property type="entry name" value="ATP-DEPENDENT DNA HELICASE HOMOLOG RECG, CHLOROPLASTIC"/>
    <property type="match status" value="1"/>
</dbReference>
<dbReference type="SUPFAM" id="SSF143517">
    <property type="entry name" value="TRCF domain-like"/>
    <property type="match status" value="1"/>
</dbReference>
<evidence type="ECO:0000256" key="3">
    <source>
        <dbReference type="ARBA" id="ARBA00022763"/>
    </source>
</evidence>
<keyword evidence="4 9" id="KW-0378">Hydrolase</keyword>
<feature type="domain" description="Helicase C-terminal" evidence="11">
    <location>
        <begin position="816"/>
        <end position="970"/>
    </location>
</feature>
<dbReference type="GO" id="GO:0005524">
    <property type="term" value="F:ATP binding"/>
    <property type="evidence" value="ECO:0007669"/>
    <property type="project" value="UniProtKB-UniRule"/>
</dbReference>
<evidence type="ECO:0000313" key="13">
    <source>
        <dbReference type="Proteomes" id="UP000549765"/>
    </source>
</evidence>
<dbReference type="SUPFAM" id="SSF52540">
    <property type="entry name" value="P-loop containing nucleoside triphosphate hydrolases"/>
    <property type="match status" value="4"/>
</dbReference>
<dbReference type="Pfam" id="PF02559">
    <property type="entry name" value="CarD_TRCF_RID"/>
    <property type="match status" value="1"/>
</dbReference>
<dbReference type="PANTHER" id="PTHR47964">
    <property type="entry name" value="ATP-DEPENDENT DNA HELICASE HOMOLOG RECG, CHLOROPLASTIC"/>
    <property type="match status" value="1"/>
</dbReference>
<dbReference type="InterPro" id="IPR027417">
    <property type="entry name" value="P-loop_NTPase"/>
</dbReference>
<feature type="domain" description="Helicase ATP-binding" evidence="10">
    <location>
        <begin position="634"/>
        <end position="795"/>
    </location>
</feature>
<dbReference type="InterPro" id="IPR037235">
    <property type="entry name" value="TRCF-like_C_D7"/>
</dbReference>
<proteinExistence type="inferred from homology"/>
<evidence type="ECO:0000256" key="8">
    <source>
        <dbReference type="ARBA" id="ARBA00023204"/>
    </source>
</evidence>
<dbReference type="PROSITE" id="PS51194">
    <property type="entry name" value="HELICASE_CTER"/>
    <property type="match status" value="1"/>
</dbReference>
<evidence type="ECO:0000259" key="11">
    <source>
        <dbReference type="PROSITE" id="PS51194"/>
    </source>
</evidence>
<dbReference type="SMART" id="SM00982">
    <property type="entry name" value="TRCF"/>
    <property type="match status" value="1"/>
</dbReference>
<keyword evidence="6 9" id="KW-0067">ATP-binding</keyword>
<dbReference type="GO" id="GO:0016787">
    <property type="term" value="F:hydrolase activity"/>
    <property type="evidence" value="ECO:0007669"/>
    <property type="project" value="UniProtKB-KW"/>
</dbReference>
<evidence type="ECO:0000256" key="5">
    <source>
        <dbReference type="ARBA" id="ARBA00022806"/>
    </source>
</evidence>
<dbReference type="InterPro" id="IPR005118">
    <property type="entry name" value="TRCF_C"/>
</dbReference>
<keyword evidence="3 9" id="KW-0227">DNA damage</keyword>
<evidence type="ECO:0000256" key="4">
    <source>
        <dbReference type="ARBA" id="ARBA00022801"/>
    </source>
</evidence>
<comment type="similarity">
    <text evidence="9">In the N-terminal section; belongs to the UvrB family.</text>
</comment>
<comment type="caution">
    <text evidence="12">The sequence shown here is derived from an EMBL/GenBank/DDBJ whole genome shotgun (WGS) entry which is preliminary data.</text>
</comment>
<dbReference type="RefSeq" id="WP_168722177.1">
    <property type="nucleotide sequence ID" value="NZ_JAAXPN010000006.1"/>
</dbReference>
<gene>
    <name evidence="9 12" type="primary">mfd</name>
    <name evidence="12" type="ORF">HF964_06145</name>
</gene>
<dbReference type="Gene3D" id="2.40.10.170">
    <property type="match status" value="1"/>
</dbReference>
<dbReference type="Pfam" id="PF17757">
    <property type="entry name" value="UvrB_inter"/>
    <property type="match status" value="1"/>
</dbReference>
<dbReference type="EC" id="3.6.4.-" evidence="9"/>
<dbReference type="SMART" id="SM00490">
    <property type="entry name" value="HELICc"/>
    <property type="match status" value="1"/>
</dbReference>
<comment type="function">
    <text evidence="9">Couples transcription and DNA repair by recognizing RNA polymerase (RNAP) stalled at DNA lesions. Mediates ATP-dependent release of RNAP and its truncated transcript from the DNA, and recruitment of nucleotide excision repair machinery to the damaged site.</text>
</comment>
<dbReference type="Proteomes" id="UP000549765">
    <property type="component" value="Unassembled WGS sequence"/>
</dbReference>
<accession>A0A7X6S398</accession>
<keyword evidence="8 9" id="KW-0234">DNA repair</keyword>
<dbReference type="SUPFAM" id="SSF141259">
    <property type="entry name" value="CarD-like"/>
    <property type="match status" value="1"/>
</dbReference>
<reference evidence="12 13" key="1">
    <citation type="submission" date="2020-04" db="EMBL/GenBank/DDBJ databases">
        <title>MicrobeNet Type strains.</title>
        <authorList>
            <person name="Nicholson A.C."/>
        </authorList>
    </citation>
    <scope>NUCLEOTIDE SEQUENCE [LARGE SCALE GENOMIC DNA]</scope>
    <source>
        <strain evidence="12 13">CCUG 61472</strain>
    </source>
</reference>
<dbReference type="GO" id="GO:0006355">
    <property type="term" value="P:regulation of DNA-templated transcription"/>
    <property type="evidence" value="ECO:0007669"/>
    <property type="project" value="UniProtKB-UniRule"/>
</dbReference>
<dbReference type="Gene3D" id="3.30.2060.10">
    <property type="entry name" value="Penicillin-binding protein 1b domain"/>
    <property type="match status" value="1"/>
</dbReference>
<evidence type="ECO:0000256" key="9">
    <source>
        <dbReference type="HAMAP-Rule" id="MF_00969"/>
    </source>
</evidence>
<protein>
    <recommendedName>
        <fullName evidence="9">Transcription-repair-coupling factor</fullName>
        <shortName evidence="9">TRCF</shortName>
        <ecNumber evidence="9">3.6.4.-</ecNumber>
    </recommendedName>
</protein>
<dbReference type="SMART" id="SM00487">
    <property type="entry name" value="DEXDc"/>
    <property type="match status" value="1"/>
</dbReference>
<dbReference type="InterPro" id="IPR047112">
    <property type="entry name" value="RecG/Mfd"/>
</dbReference>
<dbReference type="Pfam" id="PF00271">
    <property type="entry name" value="Helicase_C"/>
    <property type="match status" value="1"/>
</dbReference>
<dbReference type="NCBIfam" id="TIGR00580">
    <property type="entry name" value="mfd"/>
    <property type="match status" value="1"/>
</dbReference>
<evidence type="ECO:0000256" key="1">
    <source>
        <dbReference type="ARBA" id="ARBA00022490"/>
    </source>
</evidence>
<keyword evidence="1 9" id="KW-0963">Cytoplasm</keyword>
<dbReference type="Gene3D" id="3.90.1150.50">
    <property type="entry name" value="Transcription-repair-coupling factor, D7 domain"/>
    <property type="match status" value="1"/>
</dbReference>
<evidence type="ECO:0000256" key="6">
    <source>
        <dbReference type="ARBA" id="ARBA00022840"/>
    </source>
</evidence>
<sequence length="1176" mass="133289">MQIQDLIARTDEFQNVLQHLLPHTRQLITGLTGAARTTYYASFFDHLNQPQIIVADNQLHADQITEDLKNFLTEEQVLNFPTEDRIEVELATASPDARAARLATLNALLTDQPVVIVTTLAGIRKKLTPPTIFQAAKLDFDFKTEYQFENIRLQLLMMGYEPVKMVDKPGDFAIRGSIIDVYPFGVENPLRVDFFDTEIDSMRFFDIVTQKSLTSVESFTVLPVNEFVLNSETLTMGQTKLSAAMTMHRNSLAGADKKHLTEYFAPLLASDASVRSQELSLYIDYFYPKAASLIDYLQPNGILIFEDLAHLQDVEQQFITNDAEWIADRLAKQQVLPQIETANYLIDIVHHSEHAQVIVSQFQKGIGKLKLDNLVQVNSRIMQQFFGQLPLLKAEIERWQKQKYTVVILANVQERIIEIQRILADFEIQVIIVKEDEIQKQLVQVAVGQLHSGFELTTQRLAILTENEIFANIRKKAHPKRQTLANAERIKSYSELKVGDYVVHVNHGIGVFEGMQTLEIHGVHQDYITIGYQKDAKIFIPASQLNLVQKYVGAEDKSPKINKLGGTEWAKTKRKVASQIEDIADQLLALYVEREAAKGYAFSPHQVEMQEFEDAFPYTETPDQLRSTAEVLADMEKQRPMDRLLVGDVGFGKTEVAFRAAYKAVLDQKQVAILVPTTILAQQHFESMQARFADFGVKVGLLSRFQTPKQMKETISGLKEHTIDIVVGTHRVLSKDVVFADIGLLIVDEEQRFGVKHKERLKELKTNVDVLTLTATPIPRTLHMSMLGVRDLSVIETPPANRYPIQTYVMEQNGGVITDAIEREMGRQGQVFYLHNRVDDIEKVTGYLGSLVPEARIAYAHGQMSENQLETVLYDFINREYDVLVATTIIETGVDIPNANTLIIENADHMGLAQLYQLRGRVGRSSRVAYAYFTYPANRTLNEESEKRLEAIRDFTELGSGFKIAMRDLSIRGAGNLLGKQQHGFIDSVGYDLYTQMLTEAVAKKRGQGKTTLSDAEIDLAIEAYIPSTYIDDQGQKIEMYRRIRQATKEDQFIEVEEDLVDRFGDYPDEVANLLQISRLKTLADVTLVEKIWQESNFIFVQFSAHAVKVLTMENLMTSLGHTKLRSVVSQGNNEALKIKFVIQPNMTQAIWFTELSNYLTAINETQVIDEESNGQ</sequence>
<dbReference type="InterPro" id="IPR036101">
    <property type="entry name" value="CarD-like/TRCF_RID_sf"/>
</dbReference>
<keyword evidence="13" id="KW-1185">Reference proteome</keyword>
<dbReference type="Pfam" id="PF03461">
    <property type="entry name" value="TRCF"/>
    <property type="match status" value="1"/>
</dbReference>
<dbReference type="AlphaFoldDB" id="A0A7X6S398"/>
<dbReference type="GO" id="GO:0000716">
    <property type="term" value="P:transcription-coupled nucleotide-excision repair, DNA damage recognition"/>
    <property type="evidence" value="ECO:0007669"/>
    <property type="project" value="UniProtKB-UniRule"/>
</dbReference>
<dbReference type="CDD" id="cd17991">
    <property type="entry name" value="DEXHc_TRCF"/>
    <property type="match status" value="1"/>
</dbReference>
<comment type="subcellular location">
    <subcellularLocation>
        <location evidence="9">Cytoplasm</location>
    </subcellularLocation>
</comment>
<keyword evidence="7 9" id="KW-0238">DNA-binding</keyword>
<evidence type="ECO:0000256" key="7">
    <source>
        <dbReference type="ARBA" id="ARBA00023125"/>
    </source>
</evidence>
<dbReference type="GO" id="GO:0003684">
    <property type="term" value="F:damaged DNA binding"/>
    <property type="evidence" value="ECO:0007669"/>
    <property type="project" value="InterPro"/>
</dbReference>
<dbReference type="InterPro" id="IPR001650">
    <property type="entry name" value="Helicase_C-like"/>
</dbReference>
<dbReference type="InterPro" id="IPR014001">
    <property type="entry name" value="Helicase_ATP-bd"/>
</dbReference>